<reference evidence="2 3" key="2">
    <citation type="journal article" date="2016" name="Environ. Microbiol. Rep.">
        <title>Metagenomic evidence for the presence of phototrophic Gemmatimonadetes bacteria in diverse environments.</title>
        <authorList>
            <person name="Zeng Y."/>
            <person name="Baumbach J."/>
            <person name="Barbosa E.G."/>
            <person name="Azevedo V."/>
            <person name="Zhang C."/>
            <person name="Koblizek M."/>
        </authorList>
    </citation>
    <scope>NUCLEOTIDE SEQUENCE [LARGE SCALE GENOMIC DNA]</scope>
    <source>
        <strain evidence="2 3">AP64</strain>
    </source>
</reference>
<dbReference type="Gene3D" id="1.10.3210.10">
    <property type="entry name" value="Hypothetical protein af1432"/>
    <property type="match status" value="1"/>
</dbReference>
<dbReference type="Pfam" id="PF08668">
    <property type="entry name" value="HDOD"/>
    <property type="match status" value="1"/>
</dbReference>
<gene>
    <name evidence="2" type="ORF">GEMMAAP_00680</name>
</gene>
<dbReference type="AlphaFoldDB" id="A0A143BGM8"/>
<keyword evidence="3" id="KW-1185">Reference proteome</keyword>
<reference evidence="2 3" key="1">
    <citation type="journal article" date="2014" name="Proc. Natl. Acad. Sci. U.S.A.">
        <title>Functional type 2 photosynthetic reaction centers found in the rare bacterial phylum Gemmatimonadetes.</title>
        <authorList>
            <person name="Zeng Y."/>
            <person name="Feng F."/>
            <person name="Medova H."/>
            <person name="Dean J."/>
            <person name="Koblizek M."/>
        </authorList>
    </citation>
    <scope>NUCLEOTIDE SEQUENCE [LARGE SCALE GENOMIC DNA]</scope>
    <source>
        <strain evidence="2 3">AP64</strain>
    </source>
</reference>
<dbReference type="STRING" id="1379270.GEMMAAP_00680"/>
<evidence type="ECO:0000313" key="2">
    <source>
        <dbReference type="EMBL" id="AMW03761.1"/>
    </source>
</evidence>
<dbReference type="SUPFAM" id="SSF109604">
    <property type="entry name" value="HD-domain/PDEase-like"/>
    <property type="match status" value="1"/>
</dbReference>
<dbReference type="EMBL" id="CP011454">
    <property type="protein sequence ID" value="AMW03761.1"/>
    <property type="molecule type" value="Genomic_DNA"/>
</dbReference>
<organism evidence="2 3">
    <name type="scientific">Gemmatimonas phototrophica</name>
    <dbReference type="NCBI Taxonomy" id="1379270"/>
    <lineage>
        <taxon>Bacteria</taxon>
        <taxon>Pseudomonadati</taxon>
        <taxon>Gemmatimonadota</taxon>
        <taxon>Gemmatimonadia</taxon>
        <taxon>Gemmatimonadales</taxon>
        <taxon>Gemmatimonadaceae</taxon>
        <taxon>Gemmatimonas</taxon>
    </lineage>
</organism>
<protein>
    <recommendedName>
        <fullName evidence="1">HDOD domain-containing protein</fullName>
    </recommendedName>
</protein>
<dbReference type="eggNOG" id="COG1639">
    <property type="taxonomic scope" value="Bacteria"/>
</dbReference>
<dbReference type="InterPro" id="IPR013976">
    <property type="entry name" value="HDOD"/>
</dbReference>
<evidence type="ECO:0000313" key="3">
    <source>
        <dbReference type="Proteomes" id="UP000076404"/>
    </source>
</evidence>
<proteinExistence type="predicted"/>
<dbReference type="PROSITE" id="PS51833">
    <property type="entry name" value="HDOD"/>
    <property type="match status" value="1"/>
</dbReference>
<dbReference type="PANTHER" id="PTHR33525:SF6">
    <property type="entry name" value="HDOD DOMAIN-CONTAINING PROTEIN"/>
    <property type="match status" value="1"/>
</dbReference>
<sequence>MSGFFSRLLGGKEQRSLATVPPRAPRRSDEILQAYEASADVSRGSGLVWLARDASYWTDRASRTLHQLREDWSATADTAKWPDVSSVLTQLSAPPEDLIRQLPSTAREAMSLCERENFPRSELVIRLSKDPSLVQALLRQANSASYGAGLSPILRVDAALDRIGLAGTRAVVVSASVDGLLSKPGGVYDGMLANAWQHMVNTGPMARALAPAFGADGEEAFACALLHDVGTLIILDRLASVRTANRRNVALPDGWLELVLAELHEPVGAVAAHRWGLGVDAADAIGTHHRRDTPAEKHPLAETLFVAEHLARAAARGESLDLFGLWEQGELSGDATHARGILDRQLSKA</sequence>
<feature type="domain" description="HDOD" evidence="1">
    <location>
        <begin position="99"/>
        <end position="291"/>
    </location>
</feature>
<dbReference type="InterPro" id="IPR052340">
    <property type="entry name" value="RNase_Y/CdgJ"/>
</dbReference>
<dbReference type="PANTHER" id="PTHR33525">
    <property type="match status" value="1"/>
</dbReference>
<dbReference type="Proteomes" id="UP000076404">
    <property type="component" value="Chromosome"/>
</dbReference>
<evidence type="ECO:0000259" key="1">
    <source>
        <dbReference type="PROSITE" id="PS51833"/>
    </source>
</evidence>
<dbReference type="KEGG" id="gph:GEMMAAP_00680"/>
<accession>A0A143BGM8</accession>
<name>A0A143BGM8_9BACT</name>